<protein>
    <submittedName>
        <fullName evidence="1">TnpV protein</fullName>
    </submittedName>
</protein>
<gene>
    <name evidence="1" type="ORF">DXC93_05175</name>
</gene>
<dbReference type="InterPro" id="IPR026989">
    <property type="entry name" value="TnpV"/>
</dbReference>
<reference evidence="1 2" key="1">
    <citation type="submission" date="2018-08" db="EMBL/GenBank/DDBJ databases">
        <title>A genome reference for cultivated species of the human gut microbiota.</title>
        <authorList>
            <person name="Zou Y."/>
            <person name="Xue W."/>
            <person name="Luo G."/>
        </authorList>
    </citation>
    <scope>NUCLEOTIDE SEQUENCE [LARGE SCALE GENOMIC DNA]</scope>
    <source>
        <strain evidence="1 2">TF09-3</strain>
    </source>
</reference>
<sequence length="56" mass="6703">MPGIRNSLWLSEHYLREHKKAVYIILLTSGRLNSYLTDREEPAQERFERIVELICN</sequence>
<proteinExistence type="predicted"/>
<dbReference type="AlphaFoldDB" id="A0A3E4PXZ6"/>
<name>A0A3E4PXZ6_9FIRM</name>
<evidence type="ECO:0000313" key="2">
    <source>
        <dbReference type="Proteomes" id="UP000261324"/>
    </source>
</evidence>
<dbReference type="Proteomes" id="UP000261324">
    <property type="component" value="Unassembled WGS sequence"/>
</dbReference>
<dbReference type="Pfam" id="PF14198">
    <property type="entry name" value="TnpV"/>
    <property type="match status" value="1"/>
</dbReference>
<evidence type="ECO:0000313" key="1">
    <source>
        <dbReference type="EMBL" id="RGK84976.1"/>
    </source>
</evidence>
<dbReference type="EMBL" id="QSRA01000005">
    <property type="protein sequence ID" value="RGK84976.1"/>
    <property type="molecule type" value="Genomic_DNA"/>
</dbReference>
<accession>A0A3E4PXZ6</accession>
<comment type="caution">
    <text evidence="1">The sequence shown here is derived from an EMBL/GenBank/DDBJ whole genome shotgun (WGS) entry which is preliminary data.</text>
</comment>
<organism evidence="1 2">
    <name type="scientific">Dorea formicigenerans</name>
    <dbReference type="NCBI Taxonomy" id="39486"/>
    <lineage>
        <taxon>Bacteria</taxon>
        <taxon>Bacillati</taxon>
        <taxon>Bacillota</taxon>
        <taxon>Clostridia</taxon>
        <taxon>Lachnospirales</taxon>
        <taxon>Lachnospiraceae</taxon>
        <taxon>Dorea</taxon>
    </lineage>
</organism>